<dbReference type="AlphaFoldDB" id="X1BKT5"/>
<protein>
    <submittedName>
        <fullName evidence="1">Uncharacterized protein</fullName>
    </submittedName>
</protein>
<name>X1BKT5_9ZZZZ</name>
<proteinExistence type="predicted"/>
<accession>X1BKT5</accession>
<organism evidence="1">
    <name type="scientific">marine sediment metagenome</name>
    <dbReference type="NCBI Taxonomy" id="412755"/>
    <lineage>
        <taxon>unclassified sequences</taxon>
        <taxon>metagenomes</taxon>
        <taxon>ecological metagenomes</taxon>
    </lineage>
</organism>
<reference evidence="1" key="1">
    <citation type="journal article" date="2014" name="Front. Microbiol.">
        <title>High frequency of phylogenetically diverse reductive dehalogenase-homologous genes in deep subseafloor sedimentary metagenomes.</title>
        <authorList>
            <person name="Kawai M."/>
            <person name="Futagami T."/>
            <person name="Toyoda A."/>
            <person name="Takaki Y."/>
            <person name="Nishi S."/>
            <person name="Hori S."/>
            <person name="Arai W."/>
            <person name="Tsubouchi T."/>
            <person name="Morono Y."/>
            <person name="Uchiyama I."/>
            <person name="Ito T."/>
            <person name="Fujiyama A."/>
            <person name="Inagaki F."/>
            <person name="Takami H."/>
        </authorList>
    </citation>
    <scope>NUCLEOTIDE SEQUENCE</scope>
    <source>
        <strain evidence="1">Expedition CK06-06</strain>
    </source>
</reference>
<dbReference type="EMBL" id="BART01014087">
    <property type="protein sequence ID" value="GAG84688.1"/>
    <property type="molecule type" value="Genomic_DNA"/>
</dbReference>
<evidence type="ECO:0000313" key="1">
    <source>
        <dbReference type="EMBL" id="GAG84688.1"/>
    </source>
</evidence>
<sequence length="64" mass="7200">MEITACPKCGSKYIYQATLGSGLPSGYTSNYVCKECGYKGMPFIFDNEAEYKKFIIANQKEKLK</sequence>
<comment type="caution">
    <text evidence="1">The sequence shown here is derived from an EMBL/GenBank/DDBJ whole genome shotgun (WGS) entry which is preliminary data.</text>
</comment>
<gene>
    <name evidence="1" type="ORF">S01H4_28365</name>
</gene>